<organism evidence="1 2">
    <name type="scientific">Prunus dulcis</name>
    <name type="common">Almond</name>
    <name type="synonym">Amygdalus dulcis</name>
    <dbReference type="NCBI Taxonomy" id="3755"/>
    <lineage>
        <taxon>Eukaryota</taxon>
        <taxon>Viridiplantae</taxon>
        <taxon>Streptophyta</taxon>
        <taxon>Embryophyta</taxon>
        <taxon>Tracheophyta</taxon>
        <taxon>Spermatophyta</taxon>
        <taxon>Magnoliopsida</taxon>
        <taxon>eudicotyledons</taxon>
        <taxon>Gunneridae</taxon>
        <taxon>Pentapetalae</taxon>
        <taxon>rosids</taxon>
        <taxon>fabids</taxon>
        <taxon>Rosales</taxon>
        <taxon>Rosaceae</taxon>
        <taxon>Amygdaloideae</taxon>
        <taxon>Amygdaleae</taxon>
        <taxon>Prunus</taxon>
    </lineage>
</organism>
<proteinExistence type="predicted"/>
<comment type="caution">
    <text evidence="1">The sequence shown here is derived from an EMBL/GenBank/DDBJ whole genome shotgun (WGS) entry which is preliminary data.</text>
</comment>
<dbReference type="EMBL" id="JAJFAZ020000008">
    <property type="protein sequence ID" value="KAI5313115.1"/>
    <property type="molecule type" value="Genomic_DNA"/>
</dbReference>
<sequence>MDFLWSFLNGVAAYLPRIRLAWCPPQKATTSLKWSQRTFPETGTTQAQAQAQQQGTRCVRDFFIMGFCREWAPLGTVPRVTACACEDNKADPLATSGWGPHSVLWNGGGDRHCGVNISVSQRFPRFATLSPSFNWRSPCTDKSRVEGE</sequence>
<evidence type="ECO:0000313" key="2">
    <source>
        <dbReference type="Proteomes" id="UP001054821"/>
    </source>
</evidence>
<evidence type="ECO:0000313" key="1">
    <source>
        <dbReference type="EMBL" id="KAI5313115.1"/>
    </source>
</evidence>
<dbReference type="AlphaFoldDB" id="A0AAD4UUK4"/>
<name>A0AAD4UUK4_PRUDU</name>
<protein>
    <submittedName>
        <fullName evidence="1">Uncharacterized protein</fullName>
    </submittedName>
</protein>
<accession>A0AAD4UUK4</accession>
<dbReference type="Proteomes" id="UP001054821">
    <property type="component" value="Chromosome 8"/>
</dbReference>
<gene>
    <name evidence="1" type="ORF">L3X38_042289</name>
</gene>
<keyword evidence="2" id="KW-1185">Reference proteome</keyword>
<reference evidence="1 2" key="1">
    <citation type="journal article" date="2022" name="G3 (Bethesda)">
        <title>Whole-genome sequence and methylome profiling of the almond [Prunus dulcis (Mill.) D.A. Webb] cultivar 'Nonpareil'.</title>
        <authorList>
            <person name="D'Amico-Willman K.M."/>
            <person name="Ouma W.Z."/>
            <person name="Meulia T."/>
            <person name="Sideli G.M."/>
            <person name="Gradziel T.M."/>
            <person name="Fresnedo-Ramirez J."/>
        </authorList>
    </citation>
    <scope>NUCLEOTIDE SEQUENCE [LARGE SCALE GENOMIC DNA]</scope>
    <source>
        <strain evidence="1">Clone GOH B32 T37-40</strain>
    </source>
</reference>